<dbReference type="Pfam" id="PF02452">
    <property type="entry name" value="PemK_toxin"/>
    <property type="match status" value="1"/>
</dbReference>
<organism evidence="1">
    <name type="scientific">freshwater metagenome</name>
    <dbReference type="NCBI Taxonomy" id="449393"/>
    <lineage>
        <taxon>unclassified sequences</taxon>
        <taxon>metagenomes</taxon>
        <taxon>ecological metagenomes</taxon>
    </lineage>
</organism>
<gene>
    <name evidence="1" type="ORF">UFOPK3772_00350</name>
</gene>
<evidence type="ECO:0000313" key="1">
    <source>
        <dbReference type="EMBL" id="CAB4932587.1"/>
    </source>
</evidence>
<dbReference type="GO" id="GO:0003677">
    <property type="term" value="F:DNA binding"/>
    <property type="evidence" value="ECO:0007669"/>
    <property type="project" value="InterPro"/>
</dbReference>
<dbReference type="AlphaFoldDB" id="A0A6J7IQW9"/>
<dbReference type="EMBL" id="CAFBNE010000007">
    <property type="protein sequence ID" value="CAB4932587.1"/>
    <property type="molecule type" value="Genomic_DNA"/>
</dbReference>
<dbReference type="InterPro" id="IPR003477">
    <property type="entry name" value="PemK-like"/>
</dbReference>
<proteinExistence type="predicted"/>
<protein>
    <submittedName>
        <fullName evidence="1">Unannotated protein</fullName>
    </submittedName>
</protein>
<name>A0A6J7IQW9_9ZZZZ</name>
<reference evidence="1" key="1">
    <citation type="submission" date="2020-05" db="EMBL/GenBank/DDBJ databases">
        <authorList>
            <person name="Chiriac C."/>
            <person name="Salcher M."/>
            <person name="Ghai R."/>
            <person name="Kavagutti S V."/>
        </authorList>
    </citation>
    <scope>NUCLEOTIDE SEQUENCE</scope>
</reference>
<accession>A0A6J7IQW9</accession>
<dbReference type="SUPFAM" id="SSF50118">
    <property type="entry name" value="Cell growth inhibitor/plasmid maintenance toxic component"/>
    <property type="match status" value="1"/>
</dbReference>
<sequence>MSSAAGTAPPSDGGARDFSGRVRWEYRPRMNGTPDPGEIVWTWVAYEDDPSVGKDRPVVVIGRADRRQLAVLMLSTRDHSGDPRWLSIGTGDWDAQHRTSWVRSDRILAVRPSAIRREGSVLPRSVYEAIRTAAGPRDSGLRRSFRRLFGRSARPPITPVEPR</sequence>